<dbReference type="Proteomes" id="UP000053144">
    <property type="component" value="Chromosome 7"/>
</dbReference>
<organism evidence="1 2">
    <name type="scientific">Phaseolus angularis</name>
    <name type="common">Azuki bean</name>
    <name type="synonym">Vigna angularis</name>
    <dbReference type="NCBI Taxonomy" id="3914"/>
    <lineage>
        <taxon>Eukaryota</taxon>
        <taxon>Viridiplantae</taxon>
        <taxon>Streptophyta</taxon>
        <taxon>Embryophyta</taxon>
        <taxon>Tracheophyta</taxon>
        <taxon>Spermatophyta</taxon>
        <taxon>Magnoliopsida</taxon>
        <taxon>eudicotyledons</taxon>
        <taxon>Gunneridae</taxon>
        <taxon>Pentapetalae</taxon>
        <taxon>rosids</taxon>
        <taxon>fabids</taxon>
        <taxon>Fabales</taxon>
        <taxon>Fabaceae</taxon>
        <taxon>Papilionoideae</taxon>
        <taxon>50 kb inversion clade</taxon>
        <taxon>NPAAA clade</taxon>
        <taxon>indigoferoid/millettioid clade</taxon>
        <taxon>Phaseoleae</taxon>
        <taxon>Vigna</taxon>
    </lineage>
</organism>
<protein>
    <recommendedName>
        <fullName evidence="3">Ubiquitin-like protease family profile domain-containing protein</fullName>
    </recommendedName>
</protein>
<proteinExistence type="predicted"/>
<dbReference type="Gramene" id="KOM48396">
    <property type="protein sequence ID" value="KOM48396"/>
    <property type="gene ID" value="LR48_Vigan07g210000"/>
</dbReference>
<evidence type="ECO:0008006" key="3">
    <source>
        <dbReference type="Google" id="ProtNLM"/>
    </source>
</evidence>
<evidence type="ECO:0000313" key="2">
    <source>
        <dbReference type="Proteomes" id="UP000053144"/>
    </source>
</evidence>
<name>A0A0L9V0B4_PHAAN</name>
<evidence type="ECO:0000313" key="1">
    <source>
        <dbReference type="EMBL" id="KOM48396.1"/>
    </source>
</evidence>
<dbReference type="AlphaFoldDB" id="A0A0L9V0B4"/>
<accession>A0A0L9V0B4</accession>
<reference evidence="2" key="1">
    <citation type="journal article" date="2015" name="Proc. Natl. Acad. Sci. U.S.A.">
        <title>Genome sequencing of adzuki bean (Vigna angularis) provides insight into high starch and low fat accumulation and domestication.</title>
        <authorList>
            <person name="Yang K."/>
            <person name="Tian Z."/>
            <person name="Chen C."/>
            <person name="Luo L."/>
            <person name="Zhao B."/>
            <person name="Wang Z."/>
            <person name="Yu L."/>
            <person name="Li Y."/>
            <person name="Sun Y."/>
            <person name="Li W."/>
            <person name="Chen Y."/>
            <person name="Li Y."/>
            <person name="Zhang Y."/>
            <person name="Ai D."/>
            <person name="Zhao J."/>
            <person name="Shang C."/>
            <person name="Ma Y."/>
            <person name="Wu B."/>
            <person name="Wang M."/>
            <person name="Gao L."/>
            <person name="Sun D."/>
            <person name="Zhang P."/>
            <person name="Guo F."/>
            <person name="Wang W."/>
            <person name="Li Y."/>
            <person name="Wang J."/>
            <person name="Varshney R.K."/>
            <person name="Wang J."/>
            <person name="Ling H.Q."/>
            <person name="Wan P."/>
        </authorList>
    </citation>
    <scope>NUCLEOTIDE SEQUENCE</scope>
    <source>
        <strain evidence="2">cv. Jingnong 6</strain>
    </source>
</reference>
<gene>
    <name evidence="1" type="ORF">LR48_Vigan07g210000</name>
</gene>
<sequence>MTSTQFGLITTKESGYEMWKVARTKFDGNMTSSSAALISLRIFIRPQKQPMHEPFIDEDDEMAEVEDDPLAKLMTKLLRYMDIIIVDQGRSSMYGFVKPQTIQPSSNTIETKQNYLQTWMTESNRDCNKQLDSWECGYYVISWIKTIIRVAIIDEWTEHFKSTCPISEDPIKKIKQEWTTYLLQRWT</sequence>
<dbReference type="EMBL" id="CM003377">
    <property type="protein sequence ID" value="KOM48396.1"/>
    <property type="molecule type" value="Genomic_DNA"/>
</dbReference>